<dbReference type="HAMAP" id="MF_00151">
    <property type="entry name" value="PPAT_bact"/>
    <property type="match status" value="1"/>
</dbReference>
<evidence type="ECO:0000256" key="2">
    <source>
        <dbReference type="ARBA" id="ARBA00022679"/>
    </source>
</evidence>
<keyword evidence="1 9" id="KW-0963">Cytoplasm</keyword>
<evidence type="ECO:0000256" key="7">
    <source>
        <dbReference type="ARBA" id="ARBA00022993"/>
    </source>
</evidence>
<dbReference type="GO" id="GO:0005524">
    <property type="term" value="F:ATP binding"/>
    <property type="evidence" value="ECO:0007669"/>
    <property type="project" value="UniProtKB-KW"/>
</dbReference>
<feature type="binding site" evidence="9">
    <location>
        <begin position="10"/>
        <end position="11"/>
    </location>
    <ligand>
        <name>ATP</name>
        <dbReference type="ChEBI" id="CHEBI:30616"/>
    </ligand>
</feature>
<feature type="binding site" evidence="9">
    <location>
        <begin position="90"/>
        <end position="92"/>
    </location>
    <ligand>
        <name>ATP</name>
        <dbReference type="ChEBI" id="CHEBI:30616"/>
    </ligand>
</feature>
<dbReference type="Pfam" id="PF01467">
    <property type="entry name" value="CTP_transf_like"/>
    <property type="match status" value="1"/>
</dbReference>
<feature type="binding site" evidence="9">
    <location>
        <begin position="125"/>
        <end position="131"/>
    </location>
    <ligand>
        <name>ATP</name>
        <dbReference type="ChEBI" id="CHEBI:30616"/>
    </ligand>
</feature>
<dbReference type="STRING" id="1291052.FC18_GL000729"/>
<comment type="catalytic activity">
    <reaction evidence="8 9">
        <text>(R)-4'-phosphopantetheine + ATP + H(+) = 3'-dephospho-CoA + diphosphate</text>
        <dbReference type="Rhea" id="RHEA:19801"/>
        <dbReference type="ChEBI" id="CHEBI:15378"/>
        <dbReference type="ChEBI" id="CHEBI:30616"/>
        <dbReference type="ChEBI" id="CHEBI:33019"/>
        <dbReference type="ChEBI" id="CHEBI:57328"/>
        <dbReference type="ChEBI" id="CHEBI:61723"/>
        <dbReference type="EC" id="2.7.7.3"/>
    </reaction>
</comment>
<keyword evidence="3 9" id="KW-0548">Nucleotidyltransferase</keyword>
<dbReference type="GO" id="GO:0015937">
    <property type="term" value="P:coenzyme A biosynthetic process"/>
    <property type="evidence" value="ECO:0007669"/>
    <property type="project" value="UniProtKB-UniRule"/>
</dbReference>
<comment type="caution">
    <text evidence="11">The sequence shown here is derived from an EMBL/GenBank/DDBJ whole genome shotgun (WGS) entry which is preliminary data.</text>
</comment>
<keyword evidence="2 9" id="KW-0808">Transferase</keyword>
<dbReference type="InterPro" id="IPR004821">
    <property type="entry name" value="Cyt_trans-like"/>
</dbReference>
<organism evidence="11 12">
    <name type="scientific">Lacticaseibacillus sharpeae JCM 1186 = DSM 20505</name>
    <dbReference type="NCBI Taxonomy" id="1291052"/>
    <lineage>
        <taxon>Bacteria</taxon>
        <taxon>Bacillati</taxon>
        <taxon>Bacillota</taxon>
        <taxon>Bacilli</taxon>
        <taxon>Lactobacillales</taxon>
        <taxon>Lactobacillaceae</taxon>
        <taxon>Lacticaseibacillus</taxon>
    </lineage>
</organism>
<keyword evidence="5 9" id="KW-0067">ATP-binding</keyword>
<name>A0A0R1ZYC6_9LACO</name>
<dbReference type="Gene3D" id="3.40.50.620">
    <property type="entry name" value="HUPs"/>
    <property type="match status" value="1"/>
</dbReference>
<protein>
    <recommendedName>
        <fullName evidence="9">Phosphopantetheine adenylyltransferase</fullName>
        <ecNumber evidence="9">2.7.7.3</ecNumber>
    </recommendedName>
    <alternativeName>
        <fullName evidence="9">Dephospho-CoA pyrophosphorylase</fullName>
    </alternativeName>
    <alternativeName>
        <fullName evidence="9">Pantetheine-phosphate adenylyltransferase</fullName>
        <shortName evidence="9">PPAT</shortName>
    </alternativeName>
</protein>
<comment type="subunit">
    <text evidence="9">Homohexamer.</text>
</comment>
<dbReference type="PANTHER" id="PTHR21342">
    <property type="entry name" value="PHOSPHOPANTETHEINE ADENYLYLTRANSFERASE"/>
    <property type="match status" value="1"/>
</dbReference>
<dbReference type="PRINTS" id="PR01020">
    <property type="entry name" value="LPSBIOSNTHSS"/>
</dbReference>
<dbReference type="GO" id="GO:0004595">
    <property type="term" value="F:pantetheine-phosphate adenylyltransferase activity"/>
    <property type="evidence" value="ECO:0007669"/>
    <property type="project" value="UniProtKB-UniRule"/>
</dbReference>
<feature type="binding site" evidence="9">
    <location>
        <position position="89"/>
    </location>
    <ligand>
        <name>substrate</name>
    </ligand>
</feature>
<dbReference type="EMBL" id="AYYO01000010">
    <property type="protein sequence ID" value="KRM55948.1"/>
    <property type="molecule type" value="Genomic_DNA"/>
</dbReference>
<dbReference type="PANTHER" id="PTHR21342:SF1">
    <property type="entry name" value="PHOSPHOPANTETHEINE ADENYLYLTRANSFERASE"/>
    <property type="match status" value="1"/>
</dbReference>
<dbReference type="Proteomes" id="UP000051679">
    <property type="component" value="Unassembled WGS sequence"/>
</dbReference>
<dbReference type="UniPathway" id="UPA00241">
    <property type="reaction ID" value="UER00355"/>
</dbReference>
<dbReference type="AlphaFoldDB" id="A0A0R1ZYC6"/>
<evidence type="ECO:0000256" key="8">
    <source>
        <dbReference type="ARBA" id="ARBA00029346"/>
    </source>
</evidence>
<evidence type="ECO:0000256" key="4">
    <source>
        <dbReference type="ARBA" id="ARBA00022741"/>
    </source>
</evidence>
<feature type="binding site" evidence="9">
    <location>
        <position position="18"/>
    </location>
    <ligand>
        <name>ATP</name>
        <dbReference type="ChEBI" id="CHEBI:30616"/>
    </ligand>
</feature>
<evidence type="ECO:0000256" key="6">
    <source>
        <dbReference type="ARBA" id="ARBA00022842"/>
    </source>
</evidence>
<dbReference type="PATRIC" id="fig|1291052.5.peg.745"/>
<evidence type="ECO:0000256" key="1">
    <source>
        <dbReference type="ARBA" id="ARBA00022490"/>
    </source>
</evidence>
<evidence type="ECO:0000259" key="10">
    <source>
        <dbReference type="Pfam" id="PF01467"/>
    </source>
</evidence>
<evidence type="ECO:0000256" key="3">
    <source>
        <dbReference type="ARBA" id="ARBA00022695"/>
    </source>
</evidence>
<comment type="subcellular location">
    <subcellularLocation>
        <location evidence="9">Cytoplasm</location>
    </subcellularLocation>
</comment>
<dbReference type="OrthoDB" id="9806661at2"/>
<comment type="cofactor">
    <cofactor evidence="9">
        <name>Mg(2+)</name>
        <dbReference type="ChEBI" id="CHEBI:18420"/>
    </cofactor>
</comment>
<feature type="binding site" evidence="9">
    <location>
        <position position="75"/>
    </location>
    <ligand>
        <name>substrate</name>
    </ligand>
</feature>
<gene>
    <name evidence="9" type="primary">coaD</name>
    <name evidence="11" type="ORF">FC18_GL000729</name>
</gene>
<dbReference type="CDD" id="cd02163">
    <property type="entry name" value="PPAT"/>
    <property type="match status" value="1"/>
</dbReference>
<keyword evidence="6 9" id="KW-0460">Magnesium</keyword>
<dbReference type="RefSeq" id="WP_056975405.1">
    <property type="nucleotide sequence ID" value="NZ_AYYO01000010.1"/>
</dbReference>
<accession>A0A0R1ZYC6</accession>
<feature type="site" description="Transition state stabilizer" evidence="9">
    <location>
        <position position="18"/>
    </location>
</feature>
<reference evidence="11 12" key="1">
    <citation type="journal article" date="2015" name="Genome Announc.">
        <title>Expanding the biotechnology potential of lactobacilli through comparative genomics of 213 strains and associated genera.</title>
        <authorList>
            <person name="Sun Z."/>
            <person name="Harris H.M."/>
            <person name="McCann A."/>
            <person name="Guo C."/>
            <person name="Argimon S."/>
            <person name="Zhang W."/>
            <person name="Yang X."/>
            <person name="Jeffery I.B."/>
            <person name="Cooney J.C."/>
            <person name="Kagawa T.F."/>
            <person name="Liu W."/>
            <person name="Song Y."/>
            <person name="Salvetti E."/>
            <person name="Wrobel A."/>
            <person name="Rasinkangas P."/>
            <person name="Parkhill J."/>
            <person name="Rea M.C."/>
            <person name="O'Sullivan O."/>
            <person name="Ritari J."/>
            <person name="Douillard F.P."/>
            <person name="Paul Ross R."/>
            <person name="Yang R."/>
            <person name="Briner A.E."/>
            <person name="Felis G.E."/>
            <person name="de Vos W.M."/>
            <person name="Barrangou R."/>
            <person name="Klaenhammer T.R."/>
            <person name="Caufield P.W."/>
            <person name="Cui Y."/>
            <person name="Zhang H."/>
            <person name="O'Toole P.W."/>
        </authorList>
    </citation>
    <scope>NUCLEOTIDE SEQUENCE [LARGE SCALE GENOMIC DNA]</scope>
    <source>
        <strain evidence="11 12">DSM 20505</strain>
    </source>
</reference>
<proteinExistence type="inferred from homology"/>
<dbReference type="InterPro" id="IPR014729">
    <property type="entry name" value="Rossmann-like_a/b/a_fold"/>
</dbReference>
<dbReference type="EC" id="2.7.7.3" evidence="9"/>
<dbReference type="GO" id="GO:0005737">
    <property type="term" value="C:cytoplasm"/>
    <property type="evidence" value="ECO:0007669"/>
    <property type="project" value="UniProtKB-SubCell"/>
</dbReference>
<keyword evidence="12" id="KW-1185">Reference proteome</keyword>
<sequence length="163" mass="17354">MKRIGIFPGSFDPFTLGHLATVRQGLRLVDELVIAVMTNTEKKALFTATERVAQIEQATAGMPGVRVVAAPRSLTIDFARSMGANVIIRGLRDTSDYTFESAIAVANAKMAPEITTVLLPAEPNNVGTSSSIVKEIAAFGGDLTPFVPQNIVLALQAKLGDRD</sequence>
<dbReference type="NCBIfam" id="TIGR01510">
    <property type="entry name" value="coaD_prev_kdtB"/>
    <property type="match status" value="1"/>
</dbReference>
<feature type="domain" description="Cytidyltransferase-like" evidence="10">
    <location>
        <begin position="6"/>
        <end position="135"/>
    </location>
</feature>
<keyword evidence="4 9" id="KW-0547">Nucleotide-binding</keyword>
<feature type="binding site" evidence="9">
    <location>
        <position position="10"/>
    </location>
    <ligand>
        <name>substrate</name>
    </ligand>
</feature>
<evidence type="ECO:0000313" key="12">
    <source>
        <dbReference type="Proteomes" id="UP000051679"/>
    </source>
</evidence>
<evidence type="ECO:0000256" key="9">
    <source>
        <dbReference type="HAMAP-Rule" id="MF_00151"/>
    </source>
</evidence>
<keyword evidence="7 9" id="KW-0173">Coenzyme A biosynthesis</keyword>
<comment type="similarity">
    <text evidence="9">Belongs to the bacterial CoaD family.</text>
</comment>
<comment type="pathway">
    <text evidence="9">Cofactor biosynthesis; coenzyme A biosynthesis; CoA from (R)-pantothenate: step 4/5.</text>
</comment>
<evidence type="ECO:0000313" key="11">
    <source>
        <dbReference type="EMBL" id="KRM55948.1"/>
    </source>
</evidence>
<feature type="binding site" evidence="9">
    <location>
        <position position="42"/>
    </location>
    <ligand>
        <name>substrate</name>
    </ligand>
</feature>
<comment type="function">
    <text evidence="9">Reversibly transfers an adenylyl group from ATP to 4'-phosphopantetheine, yielding dephospho-CoA (dPCoA) and pyrophosphate.</text>
</comment>
<feature type="binding site" evidence="9">
    <location>
        <position position="100"/>
    </location>
    <ligand>
        <name>ATP</name>
        <dbReference type="ChEBI" id="CHEBI:30616"/>
    </ligand>
</feature>
<evidence type="ECO:0000256" key="5">
    <source>
        <dbReference type="ARBA" id="ARBA00022840"/>
    </source>
</evidence>
<dbReference type="InterPro" id="IPR001980">
    <property type="entry name" value="PPAT"/>
</dbReference>
<dbReference type="NCBIfam" id="TIGR00125">
    <property type="entry name" value="cyt_tran_rel"/>
    <property type="match status" value="1"/>
</dbReference>
<dbReference type="SUPFAM" id="SSF52374">
    <property type="entry name" value="Nucleotidylyl transferase"/>
    <property type="match status" value="1"/>
</dbReference>